<dbReference type="PRINTS" id="PR00081">
    <property type="entry name" value="GDHRDH"/>
</dbReference>
<dbReference type="Proteomes" id="UP001208689">
    <property type="component" value="Chromosome"/>
</dbReference>
<dbReference type="Gene3D" id="3.40.50.720">
    <property type="entry name" value="NAD(P)-binding Rossmann-like Domain"/>
    <property type="match status" value="1"/>
</dbReference>
<accession>A0ABY6HPQ5</accession>
<sequence>MISNLKDAICIVTGGTRGAGRGIALELGQQGATVVVTGRSLNHNFTEKNPETLNETAQLVEEVGGKCHPIMCDHTKEDDIIKVSRMIKEKFGKVDLLVNNVWGGYERYDNTFDDNFWKQPLWRWDKMFNSGVRAHFLTSKYIAPIMMEHKYGLIINTTFWDEGRFFTPLPYNVAKNAVNRLAYCMALELKKYNIAVLSLSPGWMRTEKIKREYLVDDYNYKEIEILKKTESTRYIGKAVVSLLTDPNIKEKTSKVLYVGNLAREYGFTDLDGSQPERCIASDVIE</sequence>
<dbReference type="InterPro" id="IPR036291">
    <property type="entry name" value="NAD(P)-bd_dom_sf"/>
</dbReference>
<dbReference type="EMBL" id="CP104013">
    <property type="protein sequence ID" value="UYP44521.1"/>
    <property type="molecule type" value="Genomic_DNA"/>
</dbReference>
<proteinExistence type="predicted"/>
<dbReference type="PANTHER" id="PTHR44147">
    <property type="entry name" value="DEHYDROGENASE/REDUCTASE SDR FAMILY MEMBER 1"/>
    <property type="match status" value="1"/>
</dbReference>
<dbReference type="PANTHER" id="PTHR44147:SF2">
    <property type="entry name" value="DEHYDROGENASE_REDUCTASE SDR FAMILY MEMBER 1"/>
    <property type="match status" value="1"/>
</dbReference>
<protein>
    <recommendedName>
        <fullName evidence="3">Oxidoreductase</fullName>
    </recommendedName>
</protein>
<evidence type="ECO:0000313" key="2">
    <source>
        <dbReference type="Proteomes" id="UP001208689"/>
    </source>
</evidence>
<evidence type="ECO:0008006" key="3">
    <source>
        <dbReference type="Google" id="ProtNLM"/>
    </source>
</evidence>
<dbReference type="Pfam" id="PF00106">
    <property type="entry name" value="adh_short"/>
    <property type="match status" value="1"/>
</dbReference>
<gene>
    <name evidence="1" type="ORF">NEF87_000806</name>
</gene>
<reference evidence="1" key="1">
    <citation type="submission" date="2022-09" db="EMBL/GenBank/DDBJ databases">
        <title>Actin cytoskeleton and complex cell architecture in an #Asgard archaeon.</title>
        <authorList>
            <person name="Ponce Toledo R.I."/>
            <person name="Schleper C."/>
            <person name="Rodrigues Oliveira T."/>
            <person name="Wollweber F."/>
            <person name="Xu J."/>
            <person name="Rittmann S."/>
            <person name="Klingl A."/>
            <person name="Pilhofer M."/>
        </authorList>
    </citation>
    <scope>NUCLEOTIDE SEQUENCE</scope>
    <source>
        <strain evidence="1">B-35</strain>
    </source>
</reference>
<keyword evidence="2" id="KW-1185">Reference proteome</keyword>
<evidence type="ECO:0000313" key="1">
    <source>
        <dbReference type="EMBL" id="UYP44521.1"/>
    </source>
</evidence>
<name>A0ABY6HPQ5_9ARCH</name>
<dbReference type="SUPFAM" id="SSF51735">
    <property type="entry name" value="NAD(P)-binding Rossmann-fold domains"/>
    <property type="match status" value="1"/>
</dbReference>
<organism evidence="1 2">
    <name type="scientific">Candidatus Lokiarchaeum ossiferum</name>
    <dbReference type="NCBI Taxonomy" id="2951803"/>
    <lineage>
        <taxon>Archaea</taxon>
        <taxon>Promethearchaeati</taxon>
        <taxon>Promethearchaeota</taxon>
        <taxon>Promethearchaeia</taxon>
        <taxon>Promethearchaeales</taxon>
        <taxon>Promethearchaeaceae</taxon>
        <taxon>Candidatus Lokiarchaeum</taxon>
    </lineage>
</organism>
<dbReference type="InterPro" id="IPR002347">
    <property type="entry name" value="SDR_fam"/>
</dbReference>